<dbReference type="EnsemblPlants" id="Solyc01g015040.1.1">
    <property type="protein sequence ID" value="Solyc01g015040.1.1.1"/>
    <property type="gene ID" value="Solyc01g015040.1"/>
</dbReference>
<dbReference type="Proteomes" id="UP000004994">
    <property type="component" value="Chromosome 1"/>
</dbReference>
<protein>
    <submittedName>
        <fullName evidence="1">Uncharacterized protein</fullName>
    </submittedName>
</protein>
<evidence type="ECO:0000313" key="2">
    <source>
        <dbReference type="Proteomes" id="UP000004994"/>
    </source>
</evidence>
<evidence type="ECO:0000313" key="1">
    <source>
        <dbReference type="EnsemblPlants" id="Solyc01g015040.1.1.1"/>
    </source>
</evidence>
<name>A0A3Q7EBT5_SOLLC</name>
<accession>A0A3Q7EBT5</accession>
<reference evidence="1" key="2">
    <citation type="submission" date="2019-01" db="UniProtKB">
        <authorList>
            <consortium name="EnsemblPlants"/>
        </authorList>
    </citation>
    <scope>IDENTIFICATION</scope>
    <source>
        <strain evidence="1">cv. Heinz 1706</strain>
    </source>
</reference>
<organism evidence="1">
    <name type="scientific">Solanum lycopersicum</name>
    <name type="common">Tomato</name>
    <name type="synonym">Lycopersicon esculentum</name>
    <dbReference type="NCBI Taxonomy" id="4081"/>
    <lineage>
        <taxon>Eukaryota</taxon>
        <taxon>Viridiplantae</taxon>
        <taxon>Streptophyta</taxon>
        <taxon>Embryophyta</taxon>
        <taxon>Tracheophyta</taxon>
        <taxon>Spermatophyta</taxon>
        <taxon>Magnoliopsida</taxon>
        <taxon>eudicotyledons</taxon>
        <taxon>Gunneridae</taxon>
        <taxon>Pentapetalae</taxon>
        <taxon>asterids</taxon>
        <taxon>lamiids</taxon>
        <taxon>Solanales</taxon>
        <taxon>Solanaceae</taxon>
        <taxon>Solanoideae</taxon>
        <taxon>Solaneae</taxon>
        <taxon>Solanum</taxon>
        <taxon>Solanum subgen. Lycopersicon</taxon>
    </lineage>
</organism>
<dbReference type="Gramene" id="Solyc01g015040.1.1">
    <property type="protein sequence ID" value="Solyc01g015040.1.1.1"/>
    <property type="gene ID" value="Solyc01g015040.1"/>
</dbReference>
<reference evidence="1" key="1">
    <citation type="journal article" date="2012" name="Nature">
        <title>The tomato genome sequence provides insights into fleshy fruit evolution.</title>
        <authorList>
            <consortium name="Tomato Genome Consortium"/>
        </authorList>
    </citation>
    <scope>NUCLEOTIDE SEQUENCE [LARGE SCALE GENOMIC DNA]</scope>
    <source>
        <strain evidence="1">cv. Heinz 1706</strain>
    </source>
</reference>
<dbReference type="PaxDb" id="4081-Solyc01g015040.1.1"/>
<proteinExistence type="predicted"/>
<keyword evidence="2" id="KW-1185">Reference proteome</keyword>
<sequence length="57" mass="6592">MFRLSKQLQQPISTHTYNLHDGVNSLSIIPITHLHCMRLIVLSFMKVMAVRVIRCSI</sequence>
<dbReference type="InParanoid" id="A0A3Q7EBT5"/>
<dbReference type="AlphaFoldDB" id="A0A3Q7EBT5"/>